<feature type="compositionally biased region" description="Acidic residues" evidence="1">
    <location>
        <begin position="305"/>
        <end position="314"/>
    </location>
</feature>
<feature type="region of interest" description="Disordered" evidence="1">
    <location>
        <begin position="92"/>
        <end position="397"/>
    </location>
</feature>
<keyword evidence="3" id="KW-1185">Reference proteome</keyword>
<feature type="compositionally biased region" description="Basic and acidic residues" evidence="1">
    <location>
        <begin position="354"/>
        <end position="367"/>
    </location>
</feature>
<organism evidence="2 3">
    <name type="scientific">Phrynosoma platyrhinos</name>
    <name type="common">Desert horned lizard</name>
    <dbReference type="NCBI Taxonomy" id="52577"/>
    <lineage>
        <taxon>Eukaryota</taxon>
        <taxon>Metazoa</taxon>
        <taxon>Chordata</taxon>
        <taxon>Craniata</taxon>
        <taxon>Vertebrata</taxon>
        <taxon>Euteleostomi</taxon>
        <taxon>Lepidosauria</taxon>
        <taxon>Squamata</taxon>
        <taxon>Bifurcata</taxon>
        <taxon>Unidentata</taxon>
        <taxon>Episquamata</taxon>
        <taxon>Toxicofera</taxon>
        <taxon>Iguania</taxon>
        <taxon>Phrynosomatidae</taxon>
        <taxon>Phrynosomatinae</taxon>
        <taxon>Phrynosoma</taxon>
    </lineage>
</organism>
<dbReference type="Proteomes" id="UP000826234">
    <property type="component" value="Unassembled WGS sequence"/>
</dbReference>
<dbReference type="InterPro" id="IPR001819">
    <property type="entry name" value="Chromogranin_AB"/>
</dbReference>
<feature type="compositionally biased region" description="Basic and acidic residues" evidence="1">
    <location>
        <begin position="224"/>
        <end position="239"/>
    </location>
</feature>
<reference evidence="2 3" key="1">
    <citation type="journal article" date="2022" name="Gigascience">
        <title>A chromosome-level genome assembly and annotation of the desert horned lizard, Phrynosoma platyrhinos, provides insight into chromosomal rearrangements among reptiles.</title>
        <authorList>
            <person name="Koochekian N."/>
            <person name="Ascanio A."/>
            <person name="Farleigh K."/>
            <person name="Card D.C."/>
            <person name="Schield D.R."/>
            <person name="Castoe T.A."/>
            <person name="Jezkova T."/>
        </authorList>
    </citation>
    <scope>NUCLEOTIDE SEQUENCE [LARGE SCALE GENOMIC DNA]</scope>
    <source>
        <strain evidence="2">NK-2021</strain>
    </source>
</reference>
<accession>A0ABQ7TQV4</accession>
<evidence type="ECO:0000313" key="2">
    <source>
        <dbReference type="EMBL" id="KAH0631553.1"/>
    </source>
</evidence>
<dbReference type="EMBL" id="JAIPUX010000035">
    <property type="protein sequence ID" value="KAH0631553.1"/>
    <property type="molecule type" value="Genomic_DNA"/>
</dbReference>
<evidence type="ECO:0008006" key="4">
    <source>
        <dbReference type="Google" id="ProtNLM"/>
    </source>
</evidence>
<evidence type="ECO:0000256" key="1">
    <source>
        <dbReference type="SAM" id="MobiDB-lite"/>
    </source>
</evidence>
<comment type="caution">
    <text evidence="2">The sequence shown here is derived from an EMBL/GenBank/DDBJ whole genome shotgun (WGS) entry which is preliminary data.</text>
</comment>
<protein>
    <recommendedName>
        <fullName evidence="4">Chromogranin A</fullName>
    </recommendedName>
</protein>
<proteinExistence type="predicted"/>
<feature type="compositionally biased region" description="Basic and acidic residues" evidence="1">
    <location>
        <begin position="92"/>
        <end position="103"/>
    </location>
</feature>
<feature type="compositionally biased region" description="Basic and acidic residues" evidence="1">
    <location>
        <begin position="112"/>
        <end position="181"/>
    </location>
</feature>
<name>A0ABQ7TQV4_PHRPL</name>
<sequence>MYRNTWTALALPLTTQLSEEDEKVTKCITEILADTLSRPSPIPATGECMKILREEYFSLLWKCLPGSVKHHELSFFSSQSLSLIHSSENVKHRLGHERSHDGWEGEEDEQEDVKKRDEKQTLGKEADSEKMREQKEERKEEEQEMKEYEKTEKTKEKVKEEKVSEGEDHHKALEEQVKELMEKEEEEKEEEEARKKKKKRSSSETWSSKEYFGHIKKRGPGQPKIREVMLEENQDDRKRNGLIKRRFKVEEEEEEDSSEEKPKRYLHRGFNEGRHHEDWEDKEEEEEVKKRPSPVKRVAEKASDEETAQFEEEEKGVKVSKSQIHLHGGWKPWQKEEQEGEVGEWRHGHHHKRSGLDLKKRHEKDAIYLKGRHHGYDGEEDEREASPEEVSSHTPGF</sequence>
<feature type="compositionally biased region" description="Basic and acidic residues" evidence="1">
    <location>
        <begin position="259"/>
        <end position="279"/>
    </location>
</feature>
<evidence type="ECO:0000313" key="3">
    <source>
        <dbReference type="Proteomes" id="UP000826234"/>
    </source>
</evidence>
<gene>
    <name evidence="2" type="ORF">JD844_005926</name>
</gene>
<dbReference type="PRINTS" id="PR00659">
    <property type="entry name" value="CHROMOGRANIN"/>
</dbReference>